<dbReference type="RefSeq" id="XP_007718094.1">
    <property type="nucleotide sequence ID" value="XM_007719904.1"/>
</dbReference>
<sequence length="151" mass="16399">MAKTGSSWKSPAWAGSHCSGDKTGHEVEEEFDSQQVAQCPRVSGKREKGRIWMSSTRASHVVTGTKMTPVAERWPEPDFCSFPREQCLVTGSTHDCAVKSPNSYKGCVRLRGTLVGNIALGLLFEKSKCTVPDVYGMPMSDCGGLATLITR</sequence>
<feature type="region of interest" description="Disordered" evidence="1">
    <location>
        <begin position="1"/>
        <end position="43"/>
    </location>
</feature>
<gene>
    <name evidence="2" type="ORF">COCCADRAFT_30951</name>
</gene>
<organism evidence="2 3">
    <name type="scientific">Cochliobolus carbonum (strain 26-R-13)</name>
    <name type="common">Maize leaf spot fungus</name>
    <name type="synonym">Bipolaris zeicola</name>
    <dbReference type="NCBI Taxonomy" id="930089"/>
    <lineage>
        <taxon>Eukaryota</taxon>
        <taxon>Fungi</taxon>
        <taxon>Dikarya</taxon>
        <taxon>Ascomycota</taxon>
        <taxon>Pezizomycotina</taxon>
        <taxon>Dothideomycetes</taxon>
        <taxon>Pleosporomycetidae</taxon>
        <taxon>Pleosporales</taxon>
        <taxon>Pleosporineae</taxon>
        <taxon>Pleosporaceae</taxon>
        <taxon>Bipolaris</taxon>
    </lineage>
</organism>
<evidence type="ECO:0000256" key="1">
    <source>
        <dbReference type="SAM" id="MobiDB-lite"/>
    </source>
</evidence>
<keyword evidence="3" id="KW-1185">Reference proteome</keyword>
<dbReference type="AlphaFoldDB" id="W6XQI8"/>
<proteinExistence type="predicted"/>
<accession>W6XQI8</accession>
<dbReference type="Proteomes" id="UP000053841">
    <property type="component" value="Unassembled WGS sequence"/>
</dbReference>
<dbReference type="GeneID" id="19146847"/>
<dbReference type="KEGG" id="bze:COCCADRAFT_30951"/>
<protein>
    <submittedName>
        <fullName evidence="2">Uncharacterized protein</fullName>
    </submittedName>
</protein>
<dbReference type="OrthoDB" id="10463845at2759"/>
<name>W6XQI8_COCC2</name>
<evidence type="ECO:0000313" key="2">
    <source>
        <dbReference type="EMBL" id="EUC27605.1"/>
    </source>
</evidence>
<dbReference type="HOGENOM" id="CLU_1731134_0_0_1"/>
<reference evidence="2 3" key="1">
    <citation type="journal article" date="2013" name="PLoS Genet.">
        <title>Comparative genome structure, secondary metabolite, and effector coding capacity across Cochliobolus pathogens.</title>
        <authorList>
            <person name="Condon B.J."/>
            <person name="Leng Y."/>
            <person name="Wu D."/>
            <person name="Bushley K.E."/>
            <person name="Ohm R.A."/>
            <person name="Otillar R."/>
            <person name="Martin J."/>
            <person name="Schackwitz W."/>
            <person name="Grimwood J."/>
            <person name="MohdZainudin N."/>
            <person name="Xue C."/>
            <person name="Wang R."/>
            <person name="Manning V.A."/>
            <person name="Dhillon B."/>
            <person name="Tu Z.J."/>
            <person name="Steffenson B.J."/>
            <person name="Salamov A."/>
            <person name="Sun H."/>
            <person name="Lowry S."/>
            <person name="LaButti K."/>
            <person name="Han J."/>
            <person name="Copeland A."/>
            <person name="Lindquist E."/>
            <person name="Barry K."/>
            <person name="Schmutz J."/>
            <person name="Baker S.E."/>
            <person name="Ciuffetti L.M."/>
            <person name="Grigoriev I.V."/>
            <person name="Zhong S."/>
            <person name="Turgeon B.G."/>
        </authorList>
    </citation>
    <scope>NUCLEOTIDE SEQUENCE [LARGE SCALE GENOMIC DNA]</scope>
    <source>
        <strain evidence="2 3">26-R-13</strain>
    </source>
</reference>
<dbReference type="EMBL" id="KI964902">
    <property type="protein sequence ID" value="EUC27605.1"/>
    <property type="molecule type" value="Genomic_DNA"/>
</dbReference>
<evidence type="ECO:0000313" key="3">
    <source>
        <dbReference type="Proteomes" id="UP000053841"/>
    </source>
</evidence>